<keyword evidence="1" id="KW-0863">Zinc-finger</keyword>
<evidence type="ECO:0000256" key="1">
    <source>
        <dbReference type="PROSITE-ProRule" id="PRU00042"/>
    </source>
</evidence>
<dbReference type="SUPFAM" id="SSF57667">
    <property type="entry name" value="beta-beta-alpha zinc fingers"/>
    <property type="match status" value="1"/>
</dbReference>
<evidence type="ECO:0000259" key="3">
    <source>
        <dbReference type="PROSITE" id="PS50157"/>
    </source>
</evidence>
<dbReference type="GO" id="GO:0008270">
    <property type="term" value="F:zinc ion binding"/>
    <property type="evidence" value="ECO:0007669"/>
    <property type="project" value="UniProtKB-KW"/>
</dbReference>
<dbReference type="Gene3D" id="3.30.160.60">
    <property type="entry name" value="Classic Zinc Finger"/>
    <property type="match status" value="1"/>
</dbReference>
<accession>A0A9I9ECJ5</accession>
<proteinExistence type="predicted"/>
<dbReference type="EnsemblPlants" id="MELO3C031875.2.1">
    <property type="protein sequence ID" value="MELO3C031875.2.1"/>
    <property type="gene ID" value="MELO3C031875.2"/>
</dbReference>
<feature type="compositionally biased region" description="Polar residues" evidence="2">
    <location>
        <begin position="42"/>
        <end position="52"/>
    </location>
</feature>
<organism evidence="4">
    <name type="scientific">Cucumis melo</name>
    <name type="common">Muskmelon</name>
    <dbReference type="NCBI Taxonomy" id="3656"/>
    <lineage>
        <taxon>Eukaryota</taxon>
        <taxon>Viridiplantae</taxon>
        <taxon>Streptophyta</taxon>
        <taxon>Embryophyta</taxon>
        <taxon>Tracheophyta</taxon>
        <taxon>Spermatophyta</taxon>
        <taxon>Magnoliopsida</taxon>
        <taxon>eudicotyledons</taxon>
        <taxon>Gunneridae</taxon>
        <taxon>Pentapetalae</taxon>
        <taxon>rosids</taxon>
        <taxon>fabids</taxon>
        <taxon>Cucurbitales</taxon>
        <taxon>Cucurbitaceae</taxon>
        <taxon>Benincaseae</taxon>
        <taxon>Cucumis</taxon>
    </lineage>
</organism>
<dbReference type="SMART" id="SM00355">
    <property type="entry name" value="ZnF_C2H2"/>
    <property type="match status" value="1"/>
</dbReference>
<feature type="domain" description="C2H2-type" evidence="3">
    <location>
        <begin position="13"/>
        <end position="41"/>
    </location>
</feature>
<feature type="region of interest" description="Disordered" evidence="2">
    <location>
        <begin position="30"/>
        <end position="52"/>
    </location>
</feature>
<dbReference type="PROSITE" id="PS00028">
    <property type="entry name" value="ZINC_FINGER_C2H2_1"/>
    <property type="match status" value="1"/>
</dbReference>
<dbReference type="PROSITE" id="PS50157">
    <property type="entry name" value="ZINC_FINGER_C2H2_2"/>
    <property type="match status" value="1"/>
</dbReference>
<keyword evidence="1" id="KW-0862">Zinc</keyword>
<evidence type="ECO:0000313" key="4">
    <source>
        <dbReference type="EnsemblPlants" id="MELO3C031875.2.1"/>
    </source>
</evidence>
<dbReference type="AlphaFoldDB" id="A0A9I9ECJ5"/>
<dbReference type="InterPro" id="IPR036236">
    <property type="entry name" value="Znf_C2H2_sf"/>
</dbReference>
<reference evidence="4" key="1">
    <citation type="submission" date="2023-03" db="UniProtKB">
        <authorList>
            <consortium name="EnsemblPlants"/>
        </authorList>
    </citation>
    <scope>IDENTIFICATION</scope>
</reference>
<dbReference type="Gramene" id="MELO3C031875.2.1">
    <property type="protein sequence ID" value="MELO3C031875.2.1"/>
    <property type="gene ID" value="MELO3C031875.2"/>
</dbReference>
<protein>
    <recommendedName>
        <fullName evidence="3">C2H2-type domain-containing protein</fullName>
    </recommendedName>
</protein>
<evidence type="ECO:0000256" key="2">
    <source>
        <dbReference type="SAM" id="MobiDB-lite"/>
    </source>
</evidence>
<sequence>MSSKQATSSTTQFPCTLCDKVYESKKRLVDHQNDRHRGKTHTCPTCSSPKPI</sequence>
<name>A0A9I9ECJ5_CUCME</name>
<dbReference type="InterPro" id="IPR013087">
    <property type="entry name" value="Znf_C2H2_type"/>
</dbReference>
<keyword evidence="1" id="KW-0479">Metal-binding</keyword>